<keyword evidence="1 4" id="KW-0808">Transferase</keyword>
<dbReference type="Gene3D" id="3.40.630.30">
    <property type="match status" value="1"/>
</dbReference>
<dbReference type="SUPFAM" id="SSF55729">
    <property type="entry name" value="Acyl-CoA N-acyltransferases (Nat)"/>
    <property type="match status" value="1"/>
</dbReference>
<evidence type="ECO:0000256" key="1">
    <source>
        <dbReference type="ARBA" id="ARBA00022679"/>
    </source>
</evidence>
<dbReference type="InterPro" id="IPR006464">
    <property type="entry name" value="AcTrfase_RimI/Ard1"/>
</dbReference>
<accession>A0ABU9VXE6</accession>
<feature type="domain" description="N-acetyltransferase" evidence="3">
    <location>
        <begin position="6"/>
        <end position="150"/>
    </location>
</feature>
<name>A0ABU9VXE6_9CLOT</name>
<dbReference type="InterPro" id="IPR016181">
    <property type="entry name" value="Acyl_CoA_acyltransferase"/>
</dbReference>
<dbReference type="PROSITE" id="PS51186">
    <property type="entry name" value="GNAT"/>
    <property type="match status" value="1"/>
</dbReference>
<dbReference type="EC" id="2.3.1.266" evidence="4"/>
<dbReference type="NCBIfam" id="TIGR01575">
    <property type="entry name" value="rimI"/>
    <property type="match status" value="1"/>
</dbReference>
<evidence type="ECO:0000313" key="4">
    <source>
        <dbReference type="EMBL" id="MEN1761850.1"/>
    </source>
</evidence>
<keyword evidence="4" id="KW-0687">Ribonucleoprotein</keyword>
<dbReference type="InterPro" id="IPR000182">
    <property type="entry name" value="GNAT_dom"/>
</dbReference>
<dbReference type="GO" id="GO:0008999">
    <property type="term" value="F:protein-N-terminal-alanine acetyltransferase activity"/>
    <property type="evidence" value="ECO:0007669"/>
    <property type="project" value="UniProtKB-EC"/>
</dbReference>
<evidence type="ECO:0000313" key="5">
    <source>
        <dbReference type="Proteomes" id="UP001407405"/>
    </source>
</evidence>
<dbReference type="GO" id="GO:0005840">
    <property type="term" value="C:ribosome"/>
    <property type="evidence" value="ECO:0007669"/>
    <property type="project" value="UniProtKB-KW"/>
</dbReference>
<gene>
    <name evidence="4" type="primary">rimI</name>
    <name evidence="4" type="ORF">AAIG11_15290</name>
</gene>
<organism evidence="4 5">
    <name type="scientific">Anoxynatronum sibiricum</name>
    <dbReference type="NCBI Taxonomy" id="210623"/>
    <lineage>
        <taxon>Bacteria</taxon>
        <taxon>Bacillati</taxon>
        <taxon>Bacillota</taxon>
        <taxon>Clostridia</taxon>
        <taxon>Eubacteriales</taxon>
        <taxon>Clostridiaceae</taxon>
        <taxon>Anoxynatronum</taxon>
    </lineage>
</organism>
<keyword evidence="5" id="KW-1185">Reference proteome</keyword>
<dbReference type="RefSeq" id="WP_343187132.1">
    <property type="nucleotide sequence ID" value="NZ_JBCITM010000022.1"/>
</dbReference>
<comment type="caution">
    <text evidence="4">The sequence shown here is derived from an EMBL/GenBank/DDBJ whole genome shotgun (WGS) entry which is preliminary data.</text>
</comment>
<keyword evidence="4" id="KW-0689">Ribosomal protein</keyword>
<dbReference type="CDD" id="cd04301">
    <property type="entry name" value="NAT_SF"/>
    <property type="match status" value="1"/>
</dbReference>
<evidence type="ECO:0000259" key="3">
    <source>
        <dbReference type="PROSITE" id="PS51186"/>
    </source>
</evidence>
<dbReference type="PANTHER" id="PTHR43877">
    <property type="entry name" value="AMINOALKYLPHOSPHONATE N-ACETYLTRANSFERASE-RELATED-RELATED"/>
    <property type="match status" value="1"/>
</dbReference>
<dbReference type="InterPro" id="IPR050832">
    <property type="entry name" value="Bact_Acetyltransf"/>
</dbReference>
<dbReference type="Pfam" id="PF00583">
    <property type="entry name" value="Acetyltransf_1"/>
    <property type="match status" value="1"/>
</dbReference>
<proteinExistence type="predicted"/>
<evidence type="ECO:0000256" key="2">
    <source>
        <dbReference type="ARBA" id="ARBA00023315"/>
    </source>
</evidence>
<sequence>MKTEQGEIRAMTATDIPGVIDIEKASFTTPWTHHAFRLELKNQLAVYRVAVAAGKIAAYGGMWLIIDEAHVTNVAVHPDHRGQHWGENIMRVLMADACSRGLLRMTLEVRKSNDPAIALYRKLGFRMSGIRPGYYQDTGEDALIMWAELDQGISCKETL</sequence>
<protein>
    <submittedName>
        <fullName evidence="4">Ribosomal protein S18-alanine N-acetyltransferase</fullName>
        <ecNumber evidence="4">2.3.1.266</ecNumber>
    </submittedName>
</protein>
<dbReference type="Proteomes" id="UP001407405">
    <property type="component" value="Unassembled WGS sequence"/>
</dbReference>
<dbReference type="EMBL" id="JBCITM010000022">
    <property type="protein sequence ID" value="MEN1761850.1"/>
    <property type="molecule type" value="Genomic_DNA"/>
</dbReference>
<reference evidence="4 5" key="1">
    <citation type="submission" date="2024-04" db="EMBL/GenBank/DDBJ databases">
        <title>Genome sequencing and metabolic network reconstruction of aminoacids and betaine degradation by Anoxynatronum sibiricum.</title>
        <authorList>
            <person name="Detkova E.N."/>
            <person name="Boltjanskaja Y.V."/>
            <person name="Mardanov A.V."/>
            <person name="Kevbrin V."/>
        </authorList>
    </citation>
    <scope>NUCLEOTIDE SEQUENCE [LARGE SCALE GENOMIC DNA]</scope>
    <source>
        <strain evidence="4 5">Z-7981</strain>
    </source>
</reference>
<keyword evidence="2 4" id="KW-0012">Acyltransferase</keyword>